<evidence type="ECO:0000313" key="4">
    <source>
        <dbReference type="Proteomes" id="UP001633002"/>
    </source>
</evidence>
<organism evidence="3 4">
    <name type="scientific">Riccia sorocarpa</name>
    <dbReference type="NCBI Taxonomy" id="122646"/>
    <lineage>
        <taxon>Eukaryota</taxon>
        <taxon>Viridiplantae</taxon>
        <taxon>Streptophyta</taxon>
        <taxon>Embryophyta</taxon>
        <taxon>Marchantiophyta</taxon>
        <taxon>Marchantiopsida</taxon>
        <taxon>Marchantiidae</taxon>
        <taxon>Marchantiales</taxon>
        <taxon>Ricciaceae</taxon>
        <taxon>Riccia</taxon>
    </lineage>
</organism>
<dbReference type="EMBL" id="JBJQOH010000002">
    <property type="protein sequence ID" value="KAL3696066.1"/>
    <property type="molecule type" value="Genomic_DNA"/>
</dbReference>
<dbReference type="SUPFAM" id="SSF56672">
    <property type="entry name" value="DNA/RNA polymerases"/>
    <property type="match status" value="1"/>
</dbReference>
<accession>A0ABD3HYQ9</accession>
<dbReference type="Proteomes" id="UP001633002">
    <property type="component" value="Unassembled WGS sequence"/>
</dbReference>
<sequence>MAKLVACRLALLLPLITPREQQGFVKRRSIFNCILTFCMVHEALKRTRRSALFFSLNQEKAYDRLLPQFLWETMRKLGFSEHFLAVIKSLQTDAESRLLVNGRVLPPFLVGRGVRQGCLLSPLLFVITTIPAFAAMRSENEKGRIQPLKLGNGLAVSCIALADDFAFFTEIDRRDVDNLLLLLSQLETALGAKINLKKSKLILIGRQLRFPAWTRQLGFTLVGSNDVTNYLGAPFTTIGKGTTKGAALTVRMEEKTKCFSSPFLSFDSRILIAKHALFPTLIWKPTGTASRPTELLREQIFLMARSKLGLAEASEMTTSLVAACRENGIITLQDLRDSLTNYQQDLNQFRKSDVNLLNEIFAMTWQDSDQAGSLDDWSENGGAVLPLTGASRRSTRRSLGKEVHDIIRL</sequence>
<feature type="chain" id="PRO_5044807042" description="Reverse transcriptase domain-containing protein" evidence="1">
    <location>
        <begin position="22"/>
        <end position="409"/>
    </location>
</feature>
<dbReference type="PANTHER" id="PTHR19446">
    <property type="entry name" value="REVERSE TRANSCRIPTASES"/>
    <property type="match status" value="1"/>
</dbReference>
<dbReference type="Pfam" id="PF00078">
    <property type="entry name" value="RVT_1"/>
    <property type="match status" value="1"/>
</dbReference>
<evidence type="ECO:0000256" key="1">
    <source>
        <dbReference type="SAM" id="SignalP"/>
    </source>
</evidence>
<reference evidence="3 4" key="1">
    <citation type="submission" date="2024-09" db="EMBL/GenBank/DDBJ databases">
        <title>Chromosome-scale assembly of Riccia sorocarpa.</title>
        <authorList>
            <person name="Paukszto L."/>
        </authorList>
    </citation>
    <scope>NUCLEOTIDE SEQUENCE [LARGE SCALE GENOMIC DNA]</scope>
    <source>
        <strain evidence="3">LP-2024</strain>
        <tissue evidence="3">Aerial parts of the thallus</tissue>
    </source>
</reference>
<evidence type="ECO:0000259" key="2">
    <source>
        <dbReference type="PROSITE" id="PS50878"/>
    </source>
</evidence>
<proteinExistence type="predicted"/>
<keyword evidence="4" id="KW-1185">Reference proteome</keyword>
<feature type="domain" description="Reverse transcriptase" evidence="2">
    <location>
        <begin position="1"/>
        <end position="221"/>
    </location>
</feature>
<protein>
    <recommendedName>
        <fullName evidence="2">Reverse transcriptase domain-containing protein</fullName>
    </recommendedName>
</protein>
<dbReference type="InterPro" id="IPR043502">
    <property type="entry name" value="DNA/RNA_pol_sf"/>
</dbReference>
<dbReference type="AlphaFoldDB" id="A0ABD3HYQ9"/>
<comment type="caution">
    <text evidence="3">The sequence shown here is derived from an EMBL/GenBank/DDBJ whole genome shotgun (WGS) entry which is preliminary data.</text>
</comment>
<dbReference type="InterPro" id="IPR000477">
    <property type="entry name" value="RT_dom"/>
</dbReference>
<feature type="signal peptide" evidence="1">
    <location>
        <begin position="1"/>
        <end position="21"/>
    </location>
</feature>
<name>A0ABD3HYQ9_9MARC</name>
<evidence type="ECO:0000313" key="3">
    <source>
        <dbReference type="EMBL" id="KAL3696066.1"/>
    </source>
</evidence>
<keyword evidence="1" id="KW-0732">Signal</keyword>
<dbReference type="PROSITE" id="PS50878">
    <property type="entry name" value="RT_POL"/>
    <property type="match status" value="1"/>
</dbReference>
<gene>
    <name evidence="3" type="ORF">R1sor_010142</name>
</gene>